<organism evidence="1 2">
    <name type="scientific">Enterobacter sichuanensis</name>
    <dbReference type="NCBI Taxonomy" id="2071710"/>
    <lineage>
        <taxon>Bacteria</taxon>
        <taxon>Pseudomonadati</taxon>
        <taxon>Pseudomonadota</taxon>
        <taxon>Gammaproteobacteria</taxon>
        <taxon>Enterobacterales</taxon>
        <taxon>Enterobacteriaceae</taxon>
        <taxon>Enterobacter</taxon>
        <taxon>Enterobacter cloacae complex</taxon>
    </lineage>
</organism>
<dbReference type="CDD" id="cd24068">
    <property type="entry name" value="ASKHA_NBD_ROK_FnNanK-like"/>
    <property type="match status" value="1"/>
</dbReference>
<dbReference type="PANTHER" id="PTHR18964:SF165">
    <property type="entry name" value="BETA-GLUCOSIDE KINASE"/>
    <property type="match status" value="1"/>
</dbReference>
<evidence type="ECO:0000313" key="1">
    <source>
        <dbReference type="EMBL" id="KJN31997.1"/>
    </source>
</evidence>
<evidence type="ECO:0000313" key="2">
    <source>
        <dbReference type="Proteomes" id="UP000033352"/>
    </source>
</evidence>
<dbReference type="PATRIC" id="fig|1619248.3.peg.2930"/>
<proteinExistence type="predicted"/>
<accession>A0A0F1BCQ0</accession>
<protein>
    <submittedName>
        <fullName evidence="1">Beta-glucoside kinase</fullName>
    </submittedName>
</protein>
<dbReference type="AlphaFoldDB" id="A0A0F1BCQ0"/>
<keyword evidence="1" id="KW-0418">Kinase</keyword>
<keyword evidence="1" id="KW-0808">Transferase</keyword>
<gene>
    <name evidence="1" type="ORF">SS37_02055</name>
</gene>
<dbReference type="Gene3D" id="3.30.420.40">
    <property type="match status" value="2"/>
</dbReference>
<dbReference type="RefSeq" id="WP_045284616.1">
    <property type="nucleotide sequence ID" value="NZ_JZYX01000004.1"/>
</dbReference>
<dbReference type="OrthoDB" id="9810372at2"/>
<name>A0A0F1BCQ0_9ENTR</name>
<dbReference type="PANTHER" id="PTHR18964">
    <property type="entry name" value="ROK (REPRESSOR, ORF, KINASE) FAMILY"/>
    <property type="match status" value="1"/>
</dbReference>
<reference evidence="1 2" key="1">
    <citation type="submission" date="2015-03" db="EMBL/GenBank/DDBJ databases">
        <authorList>
            <person name="McCorrison J."/>
            <person name="Sanka R."/>
            <person name="Adams M."/>
            <person name="Brinkac L."/>
            <person name="Nierman W."/>
            <person name="Sutton G."/>
            <person name="Nelson K."/>
            <person name="Kiedrowski L."/>
            <person name="Guerrero D."/>
            <person name="Bonomo R."/>
        </authorList>
    </citation>
    <scope>NUCLEOTIDE SEQUENCE [LARGE SCALE GENOMIC DNA]</scope>
    <source>
        <strain evidence="1 2">35699</strain>
    </source>
</reference>
<dbReference type="NCBIfam" id="NF042998">
    <property type="entry name" value="bglucokin_BglK"/>
    <property type="match status" value="1"/>
</dbReference>
<dbReference type="InterPro" id="IPR053583">
    <property type="entry name" value="ROK_beta-glucoside_kinase"/>
</dbReference>
<sequence>MSIAAFDIGGTALKMGIATAQGELLQTDKAAIKNSDGEAILSHMLSWVTAHRALDGIAISAPGYVNPHTGFIEMGGAIRRFDQFALQAWLEAQTGLPVIVENDANCVLLAERWQGKATGIDNFLVLTIGTGIGGAIFCNGRLVHGARFRAGEFGYMLTERADSRRVARHSMNENCTLRTLRKRYADFHGLALDEVTGEAIFDGYDAGDVVCRRLVDDFLNGIATGLYNLANVFDPQTIFIGGGIAERPGFMGLLRTHLTWFGIADIADVVSHGNRAGLIGAVYHFRQQYPSAIRNIE</sequence>
<dbReference type="InterPro" id="IPR000600">
    <property type="entry name" value="ROK"/>
</dbReference>
<dbReference type="Pfam" id="PF00480">
    <property type="entry name" value="ROK"/>
    <property type="match status" value="1"/>
</dbReference>
<dbReference type="Proteomes" id="UP000033352">
    <property type="component" value="Unassembled WGS sequence"/>
</dbReference>
<dbReference type="GO" id="GO:0016301">
    <property type="term" value="F:kinase activity"/>
    <property type="evidence" value="ECO:0007669"/>
    <property type="project" value="UniProtKB-KW"/>
</dbReference>
<dbReference type="InterPro" id="IPR043129">
    <property type="entry name" value="ATPase_NBD"/>
</dbReference>
<comment type="caution">
    <text evidence="1">The sequence shown here is derived from an EMBL/GenBank/DDBJ whole genome shotgun (WGS) entry which is preliminary data.</text>
</comment>
<dbReference type="EMBL" id="JZYX01000004">
    <property type="protein sequence ID" value="KJN31997.1"/>
    <property type="molecule type" value="Genomic_DNA"/>
</dbReference>
<dbReference type="SUPFAM" id="SSF53067">
    <property type="entry name" value="Actin-like ATPase domain"/>
    <property type="match status" value="1"/>
</dbReference>